<dbReference type="InterPro" id="IPR036922">
    <property type="entry name" value="Rieske_2Fe-2S_sf"/>
</dbReference>
<keyword evidence="5" id="KW-1133">Transmembrane helix</keyword>
<keyword evidence="8" id="KW-1185">Reference proteome</keyword>
<dbReference type="InterPro" id="IPR019251">
    <property type="entry name" value="DUF2231_TM"/>
</dbReference>
<keyword evidence="5" id="KW-0812">Transmembrane</keyword>
<evidence type="ECO:0000256" key="2">
    <source>
        <dbReference type="ARBA" id="ARBA00022723"/>
    </source>
</evidence>
<dbReference type="PROSITE" id="PS51296">
    <property type="entry name" value="RIESKE"/>
    <property type="match status" value="1"/>
</dbReference>
<dbReference type="Gene3D" id="2.102.10.10">
    <property type="entry name" value="Rieske [2Fe-2S] iron-sulphur domain"/>
    <property type="match status" value="1"/>
</dbReference>
<dbReference type="Pfam" id="PF00355">
    <property type="entry name" value="Rieske"/>
    <property type="match status" value="1"/>
</dbReference>
<dbReference type="Proteomes" id="UP000280726">
    <property type="component" value="Unassembled WGS sequence"/>
</dbReference>
<keyword evidence="4" id="KW-0411">Iron-sulfur</keyword>
<evidence type="ECO:0000313" key="8">
    <source>
        <dbReference type="Proteomes" id="UP000280726"/>
    </source>
</evidence>
<keyword evidence="5" id="KW-0472">Membrane</keyword>
<keyword evidence="2" id="KW-0479">Metal-binding</keyword>
<sequence>MFLTKAVHKLEQAAAIDPVVETVTKIVNGILPPGPVKDALHGRPLGHALHPLLVALPIGLSTGASMLDLTGGERYQPAAQRLVGAAVLSVLPTAASGLADWSELGSSKRPKRVGLVHASYNVVATSLYAASWLARRSGHHRRGALLALLGAGGLAAGGYLGGHLVYSQGVAVSRNADRTPKPRKWTDVAPASDLDSGTIRIEVSGQPVMITRQGGRLYALGAVCSHLGGPLDEGDITADSCVVCPWHGSTFRLDDGSVARGPASVPQIAYEVRTVGDRLEVRAKD</sequence>
<organism evidence="7 8">
    <name type="scientific">Georgenia muralis</name>
    <dbReference type="NCBI Taxonomy" id="154117"/>
    <lineage>
        <taxon>Bacteria</taxon>
        <taxon>Bacillati</taxon>
        <taxon>Actinomycetota</taxon>
        <taxon>Actinomycetes</taxon>
        <taxon>Micrococcales</taxon>
        <taxon>Bogoriellaceae</taxon>
        <taxon>Georgenia</taxon>
    </lineage>
</organism>
<dbReference type="EMBL" id="RKRA01000001">
    <property type="protein sequence ID" value="RPF26437.1"/>
    <property type="molecule type" value="Genomic_DNA"/>
</dbReference>
<dbReference type="PANTHER" id="PTHR21496:SF23">
    <property type="entry name" value="3-PHENYLPROPIONATE_CINNAMIC ACID DIOXYGENASE FERREDOXIN SUBUNIT"/>
    <property type="match status" value="1"/>
</dbReference>
<dbReference type="AlphaFoldDB" id="A0A3N4Z1G6"/>
<dbReference type="GO" id="GO:0046872">
    <property type="term" value="F:metal ion binding"/>
    <property type="evidence" value="ECO:0007669"/>
    <property type="project" value="UniProtKB-KW"/>
</dbReference>
<evidence type="ECO:0000256" key="5">
    <source>
        <dbReference type="SAM" id="Phobius"/>
    </source>
</evidence>
<evidence type="ECO:0000259" key="6">
    <source>
        <dbReference type="PROSITE" id="PS51296"/>
    </source>
</evidence>
<comment type="caution">
    <text evidence="7">The sequence shown here is derived from an EMBL/GenBank/DDBJ whole genome shotgun (WGS) entry which is preliminary data.</text>
</comment>
<evidence type="ECO:0000256" key="4">
    <source>
        <dbReference type="ARBA" id="ARBA00023014"/>
    </source>
</evidence>
<feature type="transmembrane region" description="Helical" evidence="5">
    <location>
        <begin position="145"/>
        <end position="166"/>
    </location>
</feature>
<dbReference type="Pfam" id="PF09990">
    <property type="entry name" value="DUF2231"/>
    <property type="match status" value="1"/>
</dbReference>
<keyword evidence="3" id="KW-0408">Iron</keyword>
<proteinExistence type="predicted"/>
<dbReference type="GO" id="GO:0004497">
    <property type="term" value="F:monooxygenase activity"/>
    <property type="evidence" value="ECO:0007669"/>
    <property type="project" value="UniProtKB-ARBA"/>
</dbReference>
<dbReference type="GO" id="GO:0051537">
    <property type="term" value="F:2 iron, 2 sulfur cluster binding"/>
    <property type="evidence" value="ECO:0007669"/>
    <property type="project" value="UniProtKB-KW"/>
</dbReference>
<dbReference type="SUPFAM" id="SSF50022">
    <property type="entry name" value="ISP domain"/>
    <property type="match status" value="1"/>
</dbReference>
<feature type="domain" description="Rieske" evidence="6">
    <location>
        <begin position="185"/>
        <end position="281"/>
    </location>
</feature>
<reference evidence="7 8" key="1">
    <citation type="submission" date="2018-11" db="EMBL/GenBank/DDBJ databases">
        <title>Sequencing the genomes of 1000 actinobacteria strains.</title>
        <authorList>
            <person name="Klenk H.-P."/>
        </authorList>
    </citation>
    <scope>NUCLEOTIDE SEQUENCE [LARGE SCALE GENOMIC DNA]</scope>
    <source>
        <strain evidence="7 8">DSM 14418</strain>
    </source>
</reference>
<evidence type="ECO:0000256" key="3">
    <source>
        <dbReference type="ARBA" id="ARBA00023004"/>
    </source>
</evidence>
<dbReference type="RefSeq" id="WP_123915011.1">
    <property type="nucleotide sequence ID" value="NZ_RKRA01000001.1"/>
</dbReference>
<dbReference type="OrthoDB" id="9795104at2"/>
<protein>
    <submittedName>
        <fullName evidence="7">Nitrite reductase/ring-hydroxylating ferredoxin subunit</fullName>
    </submittedName>
</protein>
<evidence type="ECO:0000313" key="7">
    <source>
        <dbReference type="EMBL" id="RPF26437.1"/>
    </source>
</evidence>
<dbReference type="CDD" id="cd03467">
    <property type="entry name" value="Rieske"/>
    <property type="match status" value="1"/>
</dbReference>
<keyword evidence="1" id="KW-0001">2Fe-2S</keyword>
<gene>
    <name evidence="7" type="ORF">EDD32_0877</name>
</gene>
<evidence type="ECO:0000256" key="1">
    <source>
        <dbReference type="ARBA" id="ARBA00022714"/>
    </source>
</evidence>
<dbReference type="GO" id="GO:0016705">
    <property type="term" value="F:oxidoreductase activity, acting on paired donors, with incorporation or reduction of molecular oxygen"/>
    <property type="evidence" value="ECO:0007669"/>
    <property type="project" value="UniProtKB-ARBA"/>
</dbReference>
<name>A0A3N4Z1G6_9MICO</name>
<dbReference type="PANTHER" id="PTHR21496">
    <property type="entry name" value="FERREDOXIN-RELATED"/>
    <property type="match status" value="1"/>
</dbReference>
<accession>A0A3N4Z1G6</accession>
<dbReference type="InterPro" id="IPR017941">
    <property type="entry name" value="Rieske_2Fe-2S"/>
</dbReference>